<dbReference type="Pfam" id="PF01261">
    <property type="entry name" value="AP_endonuc_2"/>
    <property type="match status" value="1"/>
</dbReference>
<gene>
    <name evidence="2" type="ORF">PAESOLCIP111_02387</name>
</gene>
<name>A0A916NPM2_9BACL</name>
<reference evidence="2" key="1">
    <citation type="submission" date="2021-06" db="EMBL/GenBank/DDBJ databases">
        <authorList>
            <person name="Criscuolo A."/>
        </authorList>
    </citation>
    <scope>NUCLEOTIDE SEQUENCE</scope>
    <source>
        <strain evidence="2">CIP111600</strain>
    </source>
</reference>
<protein>
    <recommendedName>
        <fullName evidence="1">Xylose isomerase-like TIM barrel domain-containing protein</fullName>
    </recommendedName>
</protein>
<dbReference type="AlphaFoldDB" id="A0A916NPM2"/>
<dbReference type="PANTHER" id="PTHR12110:SF21">
    <property type="entry name" value="XYLOSE ISOMERASE-LIKE TIM BARREL DOMAIN-CONTAINING PROTEIN"/>
    <property type="match status" value="1"/>
</dbReference>
<dbReference type="Proteomes" id="UP000693672">
    <property type="component" value="Unassembled WGS sequence"/>
</dbReference>
<keyword evidence="3" id="KW-1185">Reference proteome</keyword>
<evidence type="ECO:0000313" key="2">
    <source>
        <dbReference type="EMBL" id="CAG7622051.1"/>
    </source>
</evidence>
<organism evidence="2 3">
    <name type="scientific">Paenibacillus solanacearum</name>
    <dbReference type="NCBI Taxonomy" id="2048548"/>
    <lineage>
        <taxon>Bacteria</taxon>
        <taxon>Bacillati</taxon>
        <taxon>Bacillota</taxon>
        <taxon>Bacilli</taxon>
        <taxon>Bacillales</taxon>
        <taxon>Paenibacillaceae</taxon>
        <taxon>Paenibacillus</taxon>
    </lineage>
</organism>
<dbReference type="InterPro" id="IPR013022">
    <property type="entry name" value="Xyl_isomerase-like_TIM-brl"/>
</dbReference>
<proteinExistence type="predicted"/>
<evidence type="ECO:0000259" key="1">
    <source>
        <dbReference type="Pfam" id="PF01261"/>
    </source>
</evidence>
<dbReference type="RefSeq" id="WP_218092166.1">
    <property type="nucleotide sequence ID" value="NZ_CAJVAS010000008.1"/>
</dbReference>
<dbReference type="EMBL" id="CAJVAS010000008">
    <property type="protein sequence ID" value="CAG7622051.1"/>
    <property type="molecule type" value="Genomic_DNA"/>
</dbReference>
<dbReference type="PANTHER" id="PTHR12110">
    <property type="entry name" value="HYDROXYPYRUVATE ISOMERASE"/>
    <property type="match status" value="1"/>
</dbReference>
<accession>A0A916NPM2</accession>
<sequence>MFTYSATQWIFGDEPLERTLARLANEGYDGIELTGEPDRLDVPNVKRLLGEYGLSCTSVCGIYTAERDLSSSEGRKREQGLAYVKACIDLASAVGASHVIAVPSPVGKLAPESTREAEWSHAVVSLREAGAYASQRGVRVAVEALNRYETHLVNKLGDAVRLVEEVGHPHVKLMADWFHMNMEERSIRLSLLGAAKHLIHVHLADNTREAAGKGQNDWLAAMRTLLDIGYRGPLTMEFMPTAANPYAVSQFRPDEAEVAADARLALDTIRRAVQQATAQADQPAG</sequence>
<dbReference type="InterPro" id="IPR050312">
    <property type="entry name" value="IolE/XylAMocC-like"/>
</dbReference>
<comment type="caution">
    <text evidence="2">The sequence shown here is derived from an EMBL/GenBank/DDBJ whole genome shotgun (WGS) entry which is preliminary data.</text>
</comment>
<evidence type="ECO:0000313" key="3">
    <source>
        <dbReference type="Proteomes" id="UP000693672"/>
    </source>
</evidence>
<feature type="domain" description="Xylose isomerase-like TIM barrel" evidence="1">
    <location>
        <begin position="21"/>
        <end position="239"/>
    </location>
</feature>